<dbReference type="Pfam" id="PF00207">
    <property type="entry name" value="A2M"/>
    <property type="match status" value="1"/>
</dbReference>
<keyword evidence="7" id="KW-1185">Reference proteome</keyword>
<dbReference type="InterPro" id="IPR008930">
    <property type="entry name" value="Terpenoid_cyclase/PrenylTrfase"/>
</dbReference>
<dbReference type="PROSITE" id="PS01178">
    <property type="entry name" value="ANAPHYLATOXIN_2"/>
    <property type="match status" value="1"/>
</dbReference>
<accession>A0A7R9QSN8</accession>
<dbReference type="Gene3D" id="1.50.10.20">
    <property type="match status" value="1"/>
</dbReference>
<dbReference type="InterPro" id="IPR036595">
    <property type="entry name" value="A-macroglobulin_rcpt-bd_sf"/>
</dbReference>
<evidence type="ECO:0000313" key="6">
    <source>
        <dbReference type="EMBL" id="CAD7655777.1"/>
    </source>
</evidence>
<dbReference type="SUPFAM" id="SSF48239">
    <property type="entry name" value="Terpenoid cyclases/Protein prenyltransferases"/>
    <property type="match status" value="1"/>
</dbReference>
<dbReference type="GO" id="GO:0005615">
    <property type="term" value="C:extracellular space"/>
    <property type="evidence" value="ECO:0007669"/>
    <property type="project" value="InterPro"/>
</dbReference>
<feature type="compositionally biased region" description="Low complexity" evidence="4">
    <location>
        <begin position="1071"/>
        <end position="1082"/>
    </location>
</feature>
<dbReference type="InterPro" id="IPR018081">
    <property type="entry name" value="Anaphylatoxin_comp_syst"/>
</dbReference>
<dbReference type="PANTHER" id="PTHR11412">
    <property type="entry name" value="MACROGLOBULIN / COMPLEMENT"/>
    <property type="match status" value="1"/>
</dbReference>
<organism evidence="6">
    <name type="scientific">Oppiella nova</name>
    <dbReference type="NCBI Taxonomy" id="334625"/>
    <lineage>
        <taxon>Eukaryota</taxon>
        <taxon>Metazoa</taxon>
        <taxon>Ecdysozoa</taxon>
        <taxon>Arthropoda</taxon>
        <taxon>Chelicerata</taxon>
        <taxon>Arachnida</taxon>
        <taxon>Acari</taxon>
        <taxon>Acariformes</taxon>
        <taxon>Sarcoptiformes</taxon>
        <taxon>Oribatida</taxon>
        <taxon>Brachypylina</taxon>
        <taxon>Oppioidea</taxon>
        <taxon>Oppiidae</taxon>
        <taxon>Oppiella</taxon>
    </lineage>
</organism>
<dbReference type="SMART" id="SM01361">
    <property type="entry name" value="A2M_recep"/>
    <property type="match status" value="1"/>
</dbReference>
<dbReference type="Proteomes" id="UP000728032">
    <property type="component" value="Unassembled WGS sequence"/>
</dbReference>
<dbReference type="InterPro" id="IPR011626">
    <property type="entry name" value="Alpha-macroglobulin_TED"/>
</dbReference>
<dbReference type="InterPro" id="IPR011625">
    <property type="entry name" value="A2M_N_BRD"/>
</dbReference>
<dbReference type="Gene3D" id="2.60.40.690">
    <property type="entry name" value="Alpha-macroglobulin, receptor-binding domain"/>
    <property type="match status" value="1"/>
</dbReference>
<evidence type="ECO:0000256" key="2">
    <source>
        <dbReference type="ARBA" id="ARBA00022525"/>
    </source>
</evidence>
<feature type="region of interest" description="Disordered" evidence="4">
    <location>
        <begin position="1049"/>
        <end position="1082"/>
    </location>
</feature>
<reference evidence="6" key="1">
    <citation type="submission" date="2020-11" db="EMBL/GenBank/DDBJ databases">
        <authorList>
            <person name="Tran Van P."/>
        </authorList>
    </citation>
    <scope>NUCLEOTIDE SEQUENCE</scope>
</reference>
<dbReference type="InterPro" id="IPR000020">
    <property type="entry name" value="Anaphylatoxin/fibulin"/>
</dbReference>
<name>A0A7R9QSN8_9ACAR</name>
<dbReference type="SMART" id="SM01360">
    <property type="entry name" value="A2M"/>
    <property type="match status" value="1"/>
</dbReference>
<dbReference type="Gene3D" id="2.20.130.20">
    <property type="match status" value="1"/>
</dbReference>
<keyword evidence="2" id="KW-0964">Secreted</keyword>
<dbReference type="InterPro" id="IPR019742">
    <property type="entry name" value="MacrogloblnA2_CS"/>
</dbReference>
<evidence type="ECO:0000256" key="4">
    <source>
        <dbReference type="SAM" id="MobiDB-lite"/>
    </source>
</evidence>
<dbReference type="InterPro" id="IPR001599">
    <property type="entry name" value="Macroglobln_a2"/>
</dbReference>
<dbReference type="PROSITE" id="PS00477">
    <property type="entry name" value="ALPHA_2_MACROGLOBULIN"/>
    <property type="match status" value="1"/>
</dbReference>
<dbReference type="PANTHER" id="PTHR11412:SF166">
    <property type="entry name" value="NTR DOMAIN-CONTAINING PROTEIN"/>
    <property type="match status" value="1"/>
</dbReference>
<dbReference type="Gene3D" id="1.20.91.20">
    <property type="entry name" value="Anaphylotoxins (complement system)"/>
    <property type="match status" value="1"/>
</dbReference>
<dbReference type="InterPro" id="IPR009048">
    <property type="entry name" value="A-macroglobulin_rcpt-bd"/>
</dbReference>
<sequence length="1355" mass="153192">MQRVTDHLGYISFPITLDDNVKELHVLIRTDDPKIDRKEQADAAHVLWADKSTHGFISITSKSKYSTSLSVGDTYRSPLVTRGTVVSDKIYLIVVNRGHIIHSERLSSDKGIKLEITRDMTPFIRVMVVAVTRNSELVSDSMKIEVNEDNCGLDMSVENDTKQVNPGKTLNLVVNGTKGDSVALLAVDEAVYILRDADKLTKSKLMKELSKSDMGCGPGTGLDVSLVANNVGVKIISGELMDTNENSDEFCIRRQSVKRKRRDISSIVNIYSGFLQKCCMLGVWPSNINRNCDHKANILKKYMPNHTACYNAFVNCCKYVSKPPRPEPVRTQFSATKDNRQRIGLETEEYVHIAYEQDLEDKTFVRKDFRESWLFHVVLLNQSSNTFPVTFPHAITTWALTAMSVSATNGFCIMPSPLRLRTFQDIFIQISLPYSVVQNEQMEMIVTVFNYGGNRLPVLVYTYGIEDICSEAEIVGEKTKKHLVVDQNSFVTVSFPMVPLKTGTFDLKVVALWASGGDVVIKTLNVVPPGITVEEDLTFQLDPKNRQRRSKRSLKTGKIEDEIISENSLQKTVVNVEPDLTRNIVPGTRECIIAGIGNEYGATSYTTLSDIDRLIRQPKGCGEQTMLYMAPTLYTLKYLKSIERLNGDLKYRGLKYIKNGYKRQLSFRKDDGSFSAFSTRPASVWLTAFVMKVLCQANPFLTSDKFDPKVISSGLNWLLKVQKDDGSWTETHAVVHEDALGGVKGIVPLTAYVLIAFHECRNVLKDSINDSKVLENSLNKTIHRSENYLKLNQNEIIKKRNTYAMALVAYSLTFTNAQNSLKLVDALHTTANIDNNRNYKYWRHDYEVEATAYALMAMLNSGNKNSLDGLSISNWLNSVRSFSGAFASTQDTIVALEALSQYIERQRSPTNTISLLCNITSHDMTANRFKRALAFNADNALVLQTFKLDSDSSKLKFTTTGEGMGQMFVRLKYNVFEPPEVLCRFDLNIEVKEWKAPVEARGDNPPEIDDNFFNDFNNDLVQTLDLKHTNSRRKRSFWSNFGKRKKPSVAESVSIDTTRRRDSTSSHQELNESNDNLELNSDISDNRSFKKNNLSSNSIGSSDGKSKLVLLIETCIRHIPRYYSDMSLIEIGILSGYKPNKDDLEEIIKMEDSLVSKYEISERNIVFYFEKVPFGRPYCLQFRKIQEHSIGNAQAAMVKVYDYYHKDHSCSQLFTPSRLSEYIETKCNSEVCECAKRENCPTAKALVEIGKIAEMRVVRARTMFEDLEVNLQRNDKFGLSLNPECDDITTSAGKDTIIFGHFHEKVGHLNSSSIVYDISSGLKADETQTYIVSILINLKDKIKRLQWKCPEGAQT</sequence>
<protein>
    <recommendedName>
        <fullName evidence="5">Anaphylatoxin-like domain-containing protein</fullName>
    </recommendedName>
</protein>
<dbReference type="Pfam" id="PF07703">
    <property type="entry name" value="A2M_BRD"/>
    <property type="match status" value="1"/>
</dbReference>
<dbReference type="InterPro" id="IPR047565">
    <property type="entry name" value="Alpha-macroglob_thiol-ester_cl"/>
</dbReference>
<dbReference type="SUPFAM" id="SSF47686">
    <property type="entry name" value="Anaphylotoxins (complement system)"/>
    <property type="match status" value="1"/>
</dbReference>
<dbReference type="GO" id="GO:0004866">
    <property type="term" value="F:endopeptidase inhibitor activity"/>
    <property type="evidence" value="ECO:0007669"/>
    <property type="project" value="InterPro"/>
</dbReference>
<dbReference type="SUPFAM" id="SSF49410">
    <property type="entry name" value="Alpha-macroglobulin receptor domain"/>
    <property type="match status" value="1"/>
</dbReference>
<dbReference type="SMART" id="SM01419">
    <property type="entry name" value="Thiol-ester_cl"/>
    <property type="match status" value="1"/>
</dbReference>
<dbReference type="InterPro" id="IPR050473">
    <property type="entry name" value="A2M/Complement_sys"/>
</dbReference>
<proteinExistence type="predicted"/>
<dbReference type="Gene3D" id="2.60.40.1930">
    <property type="match status" value="1"/>
</dbReference>
<gene>
    <name evidence="6" type="ORF">ONB1V03_LOCUS12420</name>
</gene>
<evidence type="ECO:0000256" key="3">
    <source>
        <dbReference type="ARBA" id="ARBA00023157"/>
    </source>
</evidence>
<feature type="domain" description="Anaphylatoxin-like" evidence="5">
    <location>
        <begin position="278"/>
        <end position="317"/>
    </location>
</feature>
<evidence type="ECO:0000256" key="1">
    <source>
        <dbReference type="ARBA" id="ARBA00004613"/>
    </source>
</evidence>
<dbReference type="Pfam" id="PF07677">
    <property type="entry name" value="A2M_recep"/>
    <property type="match status" value="1"/>
</dbReference>
<dbReference type="Gene3D" id="1.20.50.70">
    <property type="match status" value="1"/>
</dbReference>
<keyword evidence="3" id="KW-1015">Disulfide bond</keyword>
<dbReference type="Gene3D" id="2.60.120.1540">
    <property type="match status" value="1"/>
</dbReference>
<dbReference type="OrthoDB" id="6359008at2759"/>
<evidence type="ECO:0000313" key="7">
    <source>
        <dbReference type="Proteomes" id="UP000728032"/>
    </source>
</evidence>
<dbReference type="EMBL" id="OC924849">
    <property type="protein sequence ID" value="CAD7655777.1"/>
    <property type="molecule type" value="Genomic_DNA"/>
</dbReference>
<dbReference type="SMART" id="SM01359">
    <property type="entry name" value="A2M_N_2"/>
    <property type="match status" value="1"/>
</dbReference>
<comment type="subcellular location">
    <subcellularLocation>
        <location evidence="1">Secreted</location>
    </subcellularLocation>
</comment>
<dbReference type="CDD" id="cd02896">
    <property type="entry name" value="complement_C3_C4_C5"/>
    <property type="match status" value="1"/>
</dbReference>
<evidence type="ECO:0000259" key="5">
    <source>
        <dbReference type="PROSITE" id="PS01178"/>
    </source>
</evidence>
<dbReference type="Pfam" id="PF07678">
    <property type="entry name" value="TED_complement"/>
    <property type="match status" value="1"/>
</dbReference>
<dbReference type="EMBL" id="CAJPVJ010010024">
    <property type="protein sequence ID" value="CAG2172964.1"/>
    <property type="molecule type" value="Genomic_DNA"/>
</dbReference>
<dbReference type="Gene3D" id="2.60.40.10">
    <property type="entry name" value="Immunoglobulins"/>
    <property type="match status" value="1"/>
</dbReference>
<dbReference type="InterPro" id="IPR013783">
    <property type="entry name" value="Ig-like_fold"/>
</dbReference>